<name>A0A1B4XF66_9GAMM</name>
<gene>
    <name evidence="1" type="ORF">SCL_1127</name>
</gene>
<reference evidence="1 2" key="1">
    <citation type="submission" date="2015-05" db="EMBL/GenBank/DDBJ databases">
        <title>Complete genome sequence of a sulfur-oxidizing gammaproteobacterium strain HA5.</title>
        <authorList>
            <person name="Miura A."/>
            <person name="Kojima H."/>
            <person name="Fukui M."/>
        </authorList>
    </citation>
    <scope>NUCLEOTIDE SEQUENCE [LARGE SCALE GENOMIC DNA]</scope>
    <source>
        <strain evidence="1 2">HA5</strain>
    </source>
</reference>
<protein>
    <submittedName>
        <fullName evidence="1">Uncharacterized protein</fullName>
    </submittedName>
</protein>
<dbReference type="OrthoDB" id="7062056at2"/>
<evidence type="ECO:0000313" key="1">
    <source>
        <dbReference type="EMBL" id="BAV33440.1"/>
    </source>
</evidence>
<dbReference type="AlphaFoldDB" id="A0A1B4XF66"/>
<dbReference type="RefSeq" id="WP_096360299.1">
    <property type="nucleotide sequence ID" value="NZ_AP014879.1"/>
</dbReference>
<organism evidence="1 2">
    <name type="scientific">Sulfuricaulis limicola</name>
    <dbReference type="NCBI Taxonomy" id="1620215"/>
    <lineage>
        <taxon>Bacteria</taxon>
        <taxon>Pseudomonadati</taxon>
        <taxon>Pseudomonadota</taxon>
        <taxon>Gammaproteobacteria</taxon>
        <taxon>Acidiferrobacterales</taxon>
        <taxon>Acidiferrobacteraceae</taxon>
        <taxon>Sulfuricaulis</taxon>
    </lineage>
</organism>
<sequence>MRPRWLQIRGDPSVRQFVFEQARVANEFDRHIDEVLARVEVLLLGHGVFHAKVHFSTGQVTLWLLNDPLRYRVHVKEEFLDPDLCNIYRRQPYTNEALVPSPEISRVLTEFKRLRTLDNHIYLRAGSLNVVNGLVGLNFSCDGSHYLNYAEFLARAGELYV</sequence>
<accession>A0A1B4XF66</accession>
<evidence type="ECO:0000313" key="2">
    <source>
        <dbReference type="Proteomes" id="UP000243180"/>
    </source>
</evidence>
<dbReference type="KEGG" id="slim:SCL_1127"/>
<proteinExistence type="predicted"/>
<dbReference type="Proteomes" id="UP000243180">
    <property type="component" value="Chromosome"/>
</dbReference>
<keyword evidence="2" id="KW-1185">Reference proteome</keyword>
<dbReference type="EMBL" id="AP014879">
    <property type="protein sequence ID" value="BAV33440.1"/>
    <property type="molecule type" value="Genomic_DNA"/>
</dbReference>
<dbReference type="InParanoid" id="A0A1B4XF66"/>